<dbReference type="Pfam" id="PF25917">
    <property type="entry name" value="BSH_RND"/>
    <property type="match status" value="1"/>
</dbReference>
<evidence type="ECO:0000259" key="6">
    <source>
        <dbReference type="Pfam" id="PF25944"/>
    </source>
</evidence>
<organism evidence="8 9">
    <name type="scientific">Umboniibacter marinipuniceus</name>
    <dbReference type="NCBI Taxonomy" id="569599"/>
    <lineage>
        <taxon>Bacteria</taxon>
        <taxon>Pseudomonadati</taxon>
        <taxon>Pseudomonadota</taxon>
        <taxon>Gammaproteobacteria</taxon>
        <taxon>Cellvibrionales</taxon>
        <taxon>Cellvibrionaceae</taxon>
        <taxon>Umboniibacter</taxon>
    </lineage>
</organism>
<gene>
    <name evidence="8" type="ORF">DFR27_1654</name>
</gene>
<dbReference type="Gene3D" id="1.10.287.470">
    <property type="entry name" value="Helix hairpin bin"/>
    <property type="match status" value="1"/>
</dbReference>
<dbReference type="RefSeq" id="WP_121876961.1">
    <property type="nucleotide sequence ID" value="NZ_REFJ01000003.1"/>
</dbReference>
<dbReference type="Gene3D" id="2.40.420.20">
    <property type="match status" value="1"/>
</dbReference>
<dbReference type="EMBL" id="REFJ01000003">
    <property type="protein sequence ID" value="RMA80288.1"/>
    <property type="molecule type" value="Genomic_DNA"/>
</dbReference>
<dbReference type="Pfam" id="PF25876">
    <property type="entry name" value="HH_MFP_RND"/>
    <property type="match status" value="1"/>
</dbReference>
<dbReference type="NCBIfam" id="TIGR01730">
    <property type="entry name" value="RND_mfp"/>
    <property type="match status" value="1"/>
</dbReference>
<sequence length="374" mass="40410">MRQSIPIYLAILVGSLTGCGGPEDVEMPVPQVFVQEAKMIEYRPVGSFNARLESRNEVQLTALVSGELQAIHFEEGKVVNAGDPLFDIDPSSYAANVAAADADRIRAKSTLDNNQKTLNRALALIDDGYISQSEFDQIESDVNSAAAQLRSAEANLQRAQVDLDHASIKAATTGRMSRSNFNVGEVVGPESGPLATLIGGNMMDVIFQISEAAWYRAARNGLPDVSLYDVADVELVFNDGDVFSEVGYIDYIANRVNESTATVEVRATVPNPNDILRPGQFVTARLTLKEPQSALVVPQAAVQVDQRGTYVLAVREDNMVTRVNIVTGQRLAENVVIEEGLEEGALVIINGIHRVRAGQTVSAKIAGQEQNDDI</sequence>
<dbReference type="GO" id="GO:0046677">
    <property type="term" value="P:response to antibiotic"/>
    <property type="evidence" value="ECO:0007669"/>
    <property type="project" value="TreeGrafter"/>
</dbReference>
<dbReference type="Gene3D" id="2.40.30.170">
    <property type="match status" value="1"/>
</dbReference>
<dbReference type="InterPro" id="IPR006143">
    <property type="entry name" value="RND_pump_MFP"/>
</dbReference>
<feature type="domain" description="Multidrug resistance protein MdtA-like alpha-helical hairpin" evidence="4">
    <location>
        <begin position="98"/>
        <end position="165"/>
    </location>
</feature>
<dbReference type="InterPro" id="IPR058624">
    <property type="entry name" value="MdtA-like_HH"/>
</dbReference>
<protein>
    <submittedName>
        <fullName evidence="8">Membrane fusion protein (Multidrug efflux system)</fullName>
    </submittedName>
</protein>
<feature type="domain" description="Multidrug resistance protein MdtA-like C-terminal permuted SH3" evidence="7">
    <location>
        <begin position="294"/>
        <end position="354"/>
    </location>
</feature>
<dbReference type="InterPro" id="IPR058626">
    <property type="entry name" value="MdtA-like_b-barrel"/>
</dbReference>
<evidence type="ECO:0000256" key="3">
    <source>
        <dbReference type="SAM" id="Coils"/>
    </source>
</evidence>
<evidence type="ECO:0000313" key="8">
    <source>
        <dbReference type="EMBL" id="RMA80288.1"/>
    </source>
</evidence>
<evidence type="ECO:0000259" key="7">
    <source>
        <dbReference type="Pfam" id="PF25967"/>
    </source>
</evidence>
<dbReference type="Pfam" id="PF25944">
    <property type="entry name" value="Beta-barrel_RND"/>
    <property type="match status" value="1"/>
</dbReference>
<dbReference type="OrthoDB" id="9800613at2"/>
<dbReference type="AlphaFoldDB" id="A0A3M0ABX7"/>
<evidence type="ECO:0000313" key="9">
    <source>
        <dbReference type="Proteomes" id="UP000267187"/>
    </source>
</evidence>
<dbReference type="GO" id="GO:0030313">
    <property type="term" value="C:cell envelope"/>
    <property type="evidence" value="ECO:0007669"/>
    <property type="project" value="UniProtKB-SubCell"/>
</dbReference>
<dbReference type="SUPFAM" id="SSF111369">
    <property type="entry name" value="HlyD-like secretion proteins"/>
    <property type="match status" value="1"/>
</dbReference>
<comment type="caution">
    <text evidence="8">The sequence shown here is derived from an EMBL/GenBank/DDBJ whole genome shotgun (WGS) entry which is preliminary data.</text>
</comment>
<reference evidence="8 9" key="1">
    <citation type="submission" date="2018-10" db="EMBL/GenBank/DDBJ databases">
        <title>Genomic Encyclopedia of Type Strains, Phase IV (KMG-IV): sequencing the most valuable type-strain genomes for metagenomic binning, comparative biology and taxonomic classification.</title>
        <authorList>
            <person name="Goeker M."/>
        </authorList>
    </citation>
    <scope>NUCLEOTIDE SEQUENCE [LARGE SCALE GENOMIC DNA]</scope>
    <source>
        <strain evidence="8 9">DSM 25080</strain>
    </source>
</reference>
<evidence type="ECO:0000256" key="2">
    <source>
        <dbReference type="ARBA" id="ARBA00009477"/>
    </source>
</evidence>
<feature type="domain" description="Multidrug resistance protein MdtA-like barrel-sandwich hybrid" evidence="5">
    <location>
        <begin position="56"/>
        <end position="187"/>
    </location>
</feature>
<dbReference type="Proteomes" id="UP000267187">
    <property type="component" value="Unassembled WGS sequence"/>
</dbReference>
<proteinExistence type="inferred from homology"/>
<accession>A0A3M0ABX7</accession>
<evidence type="ECO:0000256" key="1">
    <source>
        <dbReference type="ARBA" id="ARBA00004519"/>
    </source>
</evidence>
<evidence type="ECO:0000259" key="5">
    <source>
        <dbReference type="Pfam" id="PF25917"/>
    </source>
</evidence>
<dbReference type="InterPro" id="IPR058625">
    <property type="entry name" value="MdtA-like_BSH"/>
</dbReference>
<name>A0A3M0ABX7_9GAMM</name>
<dbReference type="Pfam" id="PF25967">
    <property type="entry name" value="RND-MFP_C"/>
    <property type="match status" value="1"/>
</dbReference>
<dbReference type="Gene3D" id="2.40.50.100">
    <property type="match status" value="1"/>
</dbReference>
<evidence type="ECO:0000259" key="4">
    <source>
        <dbReference type="Pfam" id="PF25876"/>
    </source>
</evidence>
<dbReference type="InterPro" id="IPR058627">
    <property type="entry name" value="MdtA-like_C"/>
</dbReference>
<dbReference type="PROSITE" id="PS51257">
    <property type="entry name" value="PROKAR_LIPOPROTEIN"/>
    <property type="match status" value="1"/>
</dbReference>
<keyword evidence="3" id="KW-0175">Coiled coil</keyword>
<feature type="domain" description="Multidrug resistance protein MdtA-like beta-barrel" evidence="6">
    <location>
        <begin position="203"/>
        <end position="288"/>
    </location>
</feature>
<comment type="subcellular location">
    <subcellularLocation>
        <location evidence="1">Cell inner membrane</location>
        <topology evidence="1">Lipid-anchor</topology>
    </subcellularLocation>
</comment>
<comment type="similarity">
    <text evidence="2">Belongs to the membrane fusion protein (MFP) (TC 8.A.1) family.</text>
</comment>
<feature type="coiled-coil region" evidence="3">
    <location>
        <begin position="135"/>
        <end position="169"/>
    </location>
</feature>
<dbReference type="GO" id="GO:0022857">
    <property type="term" value="F:transmembrane transporter activity"/>
    <property type="evidence" value="ECO:0007669"/>
    <property type="project" value="InterPro"/>
</dbReference>
<dbReference type="PANTHER" id="PTHR30158">
    <property type="entry name" value="ACRA/E-RELATED COMPONENT OF DRUG EFFLUX TRANSPORTER"/>
    <property type="match status" value="1"/>
</dbReference>
<dbReference type="GO" id="GO:0005886">
    <property type="term" value="C:plasma membrane"/>
    <property type="evidence" value="ECO:0007669"/>
    <property type="project" value="TreeGrafter"/>
</dbReference>
<keyword evidence="9" id="KW-1185">Reference proteome</keyword>